<evidence type="ECO:0000313" key="2">
    <source>
        <dbReference type="Proteomes" id="UP001153334"/>
    </source>
</evidence>
<dbReference type="EMBL" id="JAPESX010000825">
    <property type="protein sequence ID" value="KAJ8119558.1"/>
    <property type="molecule type" value="Genomic_DNA"/>
</dbReference>
<accession>A0ACC2IWM1</accession>
<comment type="caution">
    <text evidence="1">The sequence shown here is derived from an EMBL/GenBank/DDBJ whole genome shotgun (WGS) entry which is preliminary data.</text>
</comment>
<organism evidence="1 2">
    <name type="scientific">Nemania bipapillata</name>
    <dbReference type="NCBI Taxonomy" id="110536"/>
    <lineage>
        <taxon>Eukaryota</taxon>
        <taxon>Fungi</taxon>
        <taxon>Dikarya</taxon>
        <taxon>Ascomycota</taxon>
        <taxon>Pezizomycotina</taxon>
        <taxon>Sordariomycetes</taxon>
        <taxon>Xylariomycetidae</taxon>
        <taxon>Xylariales</taxon>
        <taxon>Xylariaceae</taxon>
        <taxon>Nemania</taxon>
    </lineage>
</organism>
<evidence type="ECO:0000313" key="1">
    <source>
        <dbReference type="EMBL" id="KAJ8119558.1"/>
    </source>
</evidence>
<reference evidence="1" key="1">
    <citation type="submission" date="2022-11" db="EMBL/GenBank/DDBJ databases">
        <title>Genome Sequence of Nemania bipapillata.</title>
        <authorList>
            <person name="Buettner E."/>
        </authorList>
    </citation>
    <scope>NUCLEOTIDE SEQUENCE</scope>
    <source>
        <strain evidence="1">CP14</strain>
    </source>
</reference>
<protein>
    <submittedName>
        <fullName evidence="1">Uncharacterized protein</fullName>
    </submittedName>
</protein>
<dbReference type="Proteomes" id="UP001153334">
    <property type="component" value="Unassembled WGS sequence"/>
</dbReference>
<keyword evidence="2" id="KW-1185">Reference proteome</keyword>
<gene>
    <name evidence="1" type="ORF">ONZ43_g3513</name>
</gene>
<name>A0ACC2IWM1_9PEZI</name>
<sequence>MQSRPGNHDSPRASEPEGAQERDGRAEGQVDDEIEDEIEDQNGPRNEARYTPQRAGQNQNQLEPQLDPEYELPVQHQSTLQVARPIQYEFQHQHQHLPRNIPVYVPDLNYSGGPAYKVEDESLARHNRAPLGLQANPSYNFNIAGGFVNNGYMMARTQSEPQLGHHHHTQTIGGNNAGTVDINEYNRVAQLLQERTARCERLERQRAQLLDERQRLMAALITSRKLER</sequence>
<proteinExistence type="predicted"/>